<evidence type="ECO:0000256" key="1">
    <source>
        <dbReference type="ARBA" id="ARBA00004141"/>
    </source>
</evidence>
<feature type="transmembrane region" description="Helical" evidence="8">
    <location>
        <begin position="144"/>
        <end position="161"/>
    </location>
</feature>
<evidence type="ECO:0000256" key="4">
    <source>
        <dbReference type="ARBA" id="ARBA00022544"/>
    </source>
</evidence>
<dbReference type="Pfam" id="PF03845">
    <property type="entry name" value="Spore_permease"/>
    <property type="match status" value="1"/>
</dbReference>
<evidence type="ECO:0000256" key="6">
    <source>
        <dbReference type="ARBA" id="ARBA00022989"/>
    </source>
</evidence>
<dbReference type="RefSeq" id="WP_185118390.1">
    <property type="nucleotide sequence ID" value="NZ_JACJVQ010000003.1"/>
</dbReference>
<sequence length="362" mass="40477">MKVTGLQVFWMILIMEVGMTLVMTLTPGVQAAKQDLWIAILVAGLITLLITFLVTNVTLLYPGQNLIELSQTILGKWLGKAVIVIYLVQWYTIIPIVLRQFADVINIMIMPETPKWAIMLIMILLFSYAAYSNGIVTISRCSEILGPIIILMVILVLLSSVNNIRLTNLLPVYADSGALNIIRGSLPSASYLGHSVEYLMLAAFLYQPRKGTPYAYWATIGSILVVTVALAMAIATIGINLTPTLWYPFFEMTRKISLFGFVENLDPLTIVTWVASVFIKLAVYMFITAYGTAQFLGIRKWRPLVIILAPIMLWFALIPRNVTEATTNYLMNYWVPFVLPVNMIGLPLLLLIVGKLRLRAQA</sequence>
<dbReference type="GO" id="GO:0016020">
    <property type="term" value="C:membrane"/>
    <property type="evidence" value="ECO:0007669"/>
    <property type="project" value="UniProtKB-SubCell"/>
</dbReference>
<feature type="transmembrane region" description="Helical" evidence="8">
    <location>
        <begin position="36"/>
        <end position="57"/>
    </location>
</feature>
<keyword evidence="7 8" id="KW-0472">Membrane</keyword>
<evidence type="ECO:0000256" key="7">
    <source>
        <dbReference type="ARBA" id="ARBA00023136"/>
    </source>
</evidence>
<accession>A0A841SWP7</accession>
<dbReference type="PANTHER" id="PTHR34975">
    <property type="entry name" value="SPORE GERMINATION PROTEIN A2"/>
    <property type="match status" value="1"/>
</dbReference>
<feature type="transmembrane region" description="Helical" evidence="8">
    <location>
        <begin position="270"/>
        <end position="292"/>
    </location>
</feature>
<evidence type="ECO:0000256" key="2">
    <source>
        <dbReference type="ARBA" id="ARBA00007998"/>
    </source>
</evidence>
<keyword evidence="10" id="KW-1185">Reference proteome</keyword>
<feature type="transmembrane region" description="Helical" evidence="8">
    <location>
        <begin position="6"/>
        <end position="24"/>
    </location>
</feature>
<dbReference type="Gene3D" id="1.20.1740.10">
    <property type="entry name" value="Amino acid/polyamine transporter I"/>
    <property type="match status" value="1"/>
</dbReference>
<feature type="transmembrane region" description="Helical" evidence="8">
    <location>
        <begin position="118"/>
        <end position="138"/>
    </location>
</feature>
<evidence type="ECO:0000256" key="5">
    <source>
        <dbReference type="ARBA" id="ARBA00022692"/>
    </source>
</evidence>
<dbReference type="AlphaFoldDB" id="A0A841SWP7"/>
<dbReference type="EMBL" id="JACJVQ010000003">
    <property type="protein sequence ID" value="MBB6633161.1"/>
    <property type="molecule type" value="Genomic_DNA"/>
</dbReference>
<comment type="subcellular location">
    <subcellularLocation>
        <location evidence="1">Membrane</location>
        <topology evidence="1">Multi-pass membrane protein</topology>
    </subcellularLocation>
</comment>
<evidence type="ECO:0000313" key="10">
    <source>
        <dbReference type="Proteomes" id="UP000535838"/>
    </source>
</evidence>
<feature type="transmembrane region" description="Helical" evidence="8">
    <location>
        <begin position="304"/>
        <end position="322"/>
    </location>
</feature>
<evidence type="ECO:0000256" key="8">
    <source>
        <dbReference type="SAM" id="Phobius"/>
    </source>
</evidence>
<reference evidence="9 10" key="1">
    <citation type="submission" date="2020-08" db="EMBL/GenBank/DDBJ databases">
        <title>Cohnella phylogeny.</title>
        <authorList>
            <person name="Dunlap C."/>
        </authorList>
    </citation>
    <scope>NUCLEOTIDE SEQUENCE [LARGE SCALE GENOMIC DNA]</scope>
    <source>
        <strain evidence="9 10">DSM 25241</strain>
    </source>
</reference>
<keyword evidence="4" id="KW-0309">Germination</keyword>
<feature type="transmembrane region" description="Helical" evidence="8">
    <location>
        <begin position="77"/>
        <end position="98"/>
    </location>
</feature>
<feature type="transmembrane region" description="Helical" evidence="8">
    <location>
        <begin position="214"/>
        <end position="239"/>
    </location>
</feature>
<name>A0A841SWP7_9BACL</name>
<dbReference type="Proteomes" id="UP000535838">
    <property type="component" value="Unassembled WGS sequence"/>
</dbReference>
<gene>
    <name evidence="9" type="ORF">H7B67_03405</name>
</gene>
<protein>
    <submittedName>
        <fullName evidence="9">Endospore germination permease</fullName>
    </submittedName>
</protein>
<feature type="transmembrane region" description="Helical" evidence="8">
    <location>
        <begin position="334"/>
        <end position="353"/>
    </location>
</feature>
<comment type="caution">
    <text evidence="9">The sequence shown here is derived from an EMBL/GenBank/DDBJ whole genome shotgun (WGS) entry which is preliminary data.</text>
</comment>
<comment type="similarity">
    <text evidence="2">Belongs to the amino acid-polyamine-organocation (APC) superfamily. Spore germination protein (SGP) (TC 2.A.3.9) family.</text>
</comment>
<keyword evidence="5 8" id="KW-0812">Transmembrane</keyword>
<dbReference type="PANTHER" id="PTHR34975:SF2">
    <property type="entry name" value="SPORE GERMINATION PROTEIN A2"/>
    <property type="match status" value="1"/>
</dbReference>
<keyword evidence="3" id="KW-0813">Transport</keyword>
<organism evidence="9 10">
    <name type="scientific">Cohnella thailandensis</name>
    <dbReference type="NCBI Taxonomy" id="557557"/>
    <lineage>
        <taxon>Bacteria</taxon>
        <taxon>Bacillati</taxon>
        <taxon>Bacillota</taxon>
        <taxon>Bacilli</taxon>
        <taxon>Bacillales</taxon>
        <taxon>Paenibacillaceae</taxon>
        <taxon>Cohnella</taxon>
    </lineage>
</organism>
<dbReference type="InterPro" id="IPR004761">
    <property type="entry name" value="Spore_GerAB"/>
</dbReference>
<keyword evidence="6 8" id="KW-1133">Transmembrane helix</keyword>
<evidence type="ECO:0000256" key="3">
    <source>
        <dbReference type="ARBA" id="ARBA00022448"/>
    </source>
</evidence>
<dbReference type="NCBIfam" id="TIGR00912">
    <property type="entry name" value="2A0309"/>
    <property type="match status" value="1"/>
</dbReference>
<proteinExistence type="inferred from homology"/>
<dbReference type="GO" id="GO:0009847">
    <property type="term" value="P:spore germination"/>
    <property type="evidence" value="ECO:0007669"/>
    <property type="project" value="InterPro"/>
</dbReference>
<evidence type="ECO:0000313" key="9">
    <source>
        <dbReference type="EMBL" id="MBB6633161.1"/>
    </source>
</evidence>